<proteinExistence type="predicted"/>
<keyword evidence="2" id="KW-1185">Reference proteome</keyword>
<name>A0ACC6PFQ9_9BACL</name>
<protein>
    <submittedName>
        <fullName evidence="1">Uncharacterized protein</fullName>
    </submittedName>
</protein>
<evidence type="ECO:0000313" key="2">
    <source>
        <dbReference type="Proteomes" id="UP001380953"/>
    </source>
</evidence>
<accession>A0ACC6PFQ9</accession>
<gene>
    <name evidence="1" type="ORF">WKI47_17720</name>
</gene>
<comment type="caution">
    <text evidence="1">The sequence shown here is derived from an EMBL/GenBank/DDBJ whole genome shotgun (WGS) entry which is preliminary data.</text>
</comment>
<dbReference type="Proteomes" id="UP001380953">
    <property type="component" value="Unassembled WGS sequence"/>
</dbReference>
<sequence length="108" mass="12278">MPALKDDKGKKNTKNVHYTPATSEVLSFLQDQVLTVTDVTRTKKLTEILDIYAQKEPSEKIFVVQNTRNKDAQAVIANSSTHRRRGLRIMSAVEIINQMLAEFKSEMN</sequence>
<reference evidence="1" key="1">
    <citation type="submission" date="2024-03" db="EMBL/GenBank/DDBJ databases">
        <title>Whole genome sequecning of epiphytes from Marcgravia umbellata leaves.</title>
        <authorList>
            <person name="Kumar G."/>
            <person name="Savka M.A."/>
        </authorList>
    </citation>
    <scope>NUCLEOTIDE SEQUENCE</scope>
    <source>
        <strain evidence="1">RIT_BL5</strain>
    </source>
</reference>
<evidence type="ECO:0000313" key="1">
    <source>
        <dbReference type="EMBL" id="MEJ8305751.1"/>
    </source>
</evidence>
<organism evidence="1 2">
    <name type="scientific">Saccharibacillus sacchari</name>
    <dbReference type="NCBI Taxonomy" id="456493"/>
    <lineage>
        <taxon>Bacteria</taxon>
        <taxon>Bacillati</taxon>
        <taxon>Bacillota</taxon>
        <taxon>Bacilli</taxon>
        <taxon>Bacillales</taxon>
        <taxon>Paenibacillaceae</taxon>
        <taxon>Saccharibacillus</taxon>
    </lineage>
</organism>
<dbReference type="EMBL" id="JBBKAR010000045">
    <property type="protein sequence ID" value="MEJ8305751.1"/>
    <property type="molecule type" value="Genomic_DNA"/>
</dbReference>